<gene>
    <name evidence="1" type="ORF">CCHLO57077_00002228</name>
</gene>
<comment type="caution">
    <text evidence="1">The sequence shown here is derived from an EMBL/GenBank/DDBJ whole genome shotgun (WGS) entry which is preliminary data.</text>
</comment>
<evidence type="ECO:0000313" key="1">
    <source>
        <dbReference type="EMBL" id="CAI6098240.1"/>
    </source>
</evidence>
<organism evidence="1 2">
    <name type="scientific">Clonostachys chloroleuca</name>
    <dbReference type="NCBI Taxonomy" id="1926264"/>
    <lineage>
        <taxon>Eukaryota</taxon>
        <taxon>Fungi</taxon>
        <taxon>Dikarya</taxon>
        <taxon>Ascomycota</taxon>
        <taxon>Pezizomycotina</taxon>
        <taxon>Sordariomycetes</taxon>
        <taxon>Hypocreomycetidae</taxon>
        <taxon>Hypocreales</taxon>
        <taxon>Bionectriaceae</taxon>
        <taxon>Clonostachys</taxon>
    </lineage>
</organism>
<dbReference type="Proteomes" id="UP001160390">
    <property type="component" value="Unassembled WGS sequence"/>
</dbReference>
<protein>
    <submittedName>
        <fullName evidence="1">Uncharacterized protein</fullName>
    </submittedName>
</protein>
<evidence type="ECO:0000313" key="2">
    <source>
        <dbReference type="Proteomes" id="UP001160390"/>
    </source>
</evidence>
<proteinExistence type="predicted"/>
<keyword evidence="2" id="KW-1185">Reference proteome</keyword>
<name>A0AA35QA54_9HYPO</name>
<sequence length="84" mass="9028">MIPAPYGVTGLGSLDPSDPRLLSEHDVSFRLIYDRRFRFSLMVRSSAFSGVGPAVDVVAPDGILPMGRWSLAAARGSFASTPNF</sequence>
<reference evidence="1" key="1">
    <citation type="submission" date="2023-01" db="EMBL/GenBank/DDBJ databases">
        <authorList>
            <person name="Piombo E."/>
        </authorList>
    </citation>
    <scope>NUCLEOTIDE SEQUENCE</scope>
</reference>
<dbReference type="AlphaFoldDB" id="A0AA35QA54"/>
<accession>A0AA35QA54</accession>
<dbReference type="EMBL" id="CABFNP030001299">
    <property type="protein sequence ID" value="CAI6098240.1"/>
    <property type="molecule type" value="Genomic_DNA"/>
</dbReference>